<feature type="domain" description="CBS" evidence="2">
    <location>
        <begin position="14"/>
        <end position="70"/>
    </location>
</feature>
<protein>
    <submittedName>
        <fullName evidence="10">CBS domain protein</fullName>
    </submittedName>
    <submittedName>
        <fullName evidence="3 4 8">CBS domain-containing protein</fullName>
    </submittedName>
    <submittedName>
        <fullName evidence="7">Inosine-5'-monophosphate dehydrogenase</fullName>
        <ecNumber evidence="7">1.1.1.205</ecNumber>
    </submittedName>
</protein>
<evidence type="ECO:0000313" key="13">
    <source>
        <dbReference type="Proteomes" id="UP000192932"/>
    </source>
</evidence>
<reference evidence="3 13" key="7">
    <citation type="submission" date="2017-04" db="EMBL/GenBank/DDBJ databases">
        <title>The Characteristic of a Fine Plant Growth-Promoting Rhizobacteria Bacillus mycoides Gnyt1 and its Whole Genome Sequencing Analysis.</title>
        <authorList>
            <person name="Li J.H."/>
            <person name="Yao T."/>
        </authorList>
    </citation>
    <scope>NUCLEOTIDE SEQUENCE [LARGE SCALE GENOMIC DNA]</scope>
    <source>
        <strain evidence="3 13">Gnyt1</strain>
    </source>
</reference>
<feature type="domain" description="CBS" evidence="2">
    <location>
        <begin position="86"/>
        <end position="138"/>
    </location>
</feature>
<evidence type="ECO:0000313" key="5">
    <source>
        <dbReference type="EMBL" id="EJR43432.1"/>
    </source>
</evidence>
<evidence type="ECO:0000313" key="14">
    <source>
        <dbReference type="Proteomes" id="UP000194131"/>
    </source>
</evidence>
<dbReference type="Proteomes" id="UP000006976">
    <property type="component" value="Unassembled WGS sequence"/>
</dbReference>
<dbReference type="PANTHER" id="PTHR43080:SF30">
    <property type="entry name" value="CYCLIC DI-AMP RECEPTOR B"/>
    <property type="match status" value="1"/>
</dbReference>
<dbReference type="Proteomes" id="UP000596196">
    <property type="component" value="Chromosome"/>
</dbReference>
<evidence type="ECO:0000313" key="15">
    <source>
        <dbReference type="Proteomes" id="UP000236165"/>
    </source>
</evidence>
<dbReference type="Proteomes" id="UP000236165">
    <property type="component" value="Unassembled WGS sequence"/>
</dbReference>
<reference evidence="5 11" key="2">
    <citation type="submission" date="2012-04" db="EMBL/GenBank/DDBJ databases">
        <title>The Genome Sequence of Bacillus cereus VD078.</title>
        <authorList>
            <consortium name="The Broad Institute Genome Sequencing Platform"/>
            <consortium name="The Broad Institute Genome Sequencing Center for Infectious Disease"/>
            <person name="Feldgarden M."/>
            <person name="Van der Auwera G.A."/>
            <person name="Mahillon J."/>
            <person name="Duprez V."/>
            <person name="Timmery S."/>
            <person name="Mattelet C."/>
            <person name="Dierick K."/>
            <person name="Sun M."/>
            <person name="Yu Z."/>
            <person name="Zhu L."/>
            <person name="Hu X."/>
            <person name="Shank E.B."/>
            <person name="Swiecicka I."/>
            <person name="Hansen B.M."/>
            <person name="Andrup L."/>
            <person name="Young S.K."/>
            <person name="Zeng Q."/>
            <person name="Gargeya S."/>
            <person name="Fitzgerald M."/>
            <person name="Haas B."/>
            <person name="Abouelleil A."/>
            <person name="Alvarado L."/>
            <person name="Arachchi H.M."/>
            <person name="Berlin A."/>
            <person name="Chapman S.B."/>
            <person name="Goldberg J."/>
            <person name="Griggs A."/>
            <person name="Gujja S."/>
            <person name="Hansen M."/>
            <person name="Howarth C."/>
            <person name="Imamovic A."/>
            <person name="Larimer J."/>
            <person name="McCowen C."/>
            <person name="Montmayeur A."/>
            <person name="Murphy C."/>
            <person name="Neiman D."/>
            <person name="Pearson M."/>
            <person name="Priest M."/>
            <person name="Roberts A."/>
            <person name="Saif S."/>
            <person name="Shea T."/>
            <person name="Sisk P."/>
            <person name="Sykes S."/>
            <person name="Wortman J."/>
            <person name="Nusbaum C."/>
            <person name="Birren B."/>
        </authorList>
    </citation>
    <scope>NUCLEOTIDE SEQUENCE [LARGE SCALE GENOMIC DNA]</scope>
    <source>
        <strain evidence="5 11">VD078</strain>
    </source>
</reference>
<dbReference type="PATRIC" id="fig|1405.14.peg.701"/>
<evidence type="ECO:0000313" key="12">
    <source>
        <dbReference type="Proteomes" id="UP000065797"/>
    </source>
</evidence>
<keyword evidence="17" id="KW-1185">Reference proteome</keyword>
<name>A0A084J3R3_BACMY</name>
<evidence type="ECO:0000313" key="4">
    <source>
        <dbReference type="EMBL" id="EEL69313.1"/>
    </source>
</evidence>
<evidence type="ECO:0000313" key="17">
    <source>
        <dbReference type="Proteomes" id="UP000596196"/>
    </source>
</evidence>
<dbReference type="HOGENOM" id="CLU_117108_1_1_9"/>
<dbReference type="SUPFAM" id="SSF54631">
    <property type="entry name" value="CBS-domain pair"/>
    <property type="match status" value="1"/>
</dbReference>
<evidence type="ECO:0000313" key="16">
    <source>
        <dbReference type="Proteomes" id="UP000256530"/>
    </source>
</evidence>
<dbReference type="PANTHER" id="PTHR43080">
    <property type="entry name" value="CBS DOMAIN-CONTAINING PROTEIN CBSX3, MITOCHONDRIAL"/>
    <property type="match status" value="1"/>
</dbReference>
<reference evidence="10 16" key="8">
    <citation type="submission" date="2018-08" db="EMBL/GenBank/DDBJ databases">
        <title>Freshwater and sediment microbial communities from various areas in North America, analyzing microbe dynamics in response to fracking.</title>
        <authorList>
            <person name="Lamendella R."/>
        </authorList>
    </citation>
    <scope>NUCLEOTIDE SEQUENCE [LARGE SCALE GENOMIC DNA]</scope>
    <source>
        <strain evidence="10 16">DB-1</strain>
    </source>
</reference>
<dbReference type="Proteomes" id="UP000192932">
    <property type="component" value="Chromosome"/>
</dbReference>
<dbReference type="EMBL" id="LRPH01000033">
    <property type="protein sequence ID" value="KWU66253.1"/>
    <property type="molecule type" value="Genomic_DNA"/>
</dbReference>
<accession>A0A084J3R3</accession>
<sequence length="147" mass="16728">MISIPKDEFQQILVKDLMISSDKVAHVQIGNGLEHALLVLVKSGYSAIPVLDPMYKLHGLISTAMILDGILGLERIEFERLENMKVEQVMKEEIPVLMLEDSFAKALEMTIDHPFICAVNEEGYFEGILTRRAILKLLNKKVRQHNR</sequence>
<dbReference type="EMBL" id="AHEV01000009">
    <property type="protein sequence ID" value="EJR43432.1"/>
    <property type="molecule type" value="Genomic_DNA"/>
</dbReference>
<dbReference type="RefSeq" id="WP_002066926.1">
    <property type="nucleotide sequence ID" value="NZ_CAKJWQ010000011.1"/>
</dbReference>
<evidence type="ECO:0000313" key="6">
    <source>
        <dbReference type="EMBL" id="KWU66253.1"/>
    </source>
</evidence>
<dbReference type="InterPro" id="IPR051257">
    <property type="entry name" value="Diverse_CBS-Domain"/>
</dbReference>
<dbReference type="InterPro" id="IPR000644">
    <property type="entry name" value="CBS_dom"/>
</dbReference>
<evidence type="ECO:0000313" key="9">
    <source>
        <dbReference type="EMBL" id="QQA14657.1"/>
    </source>
</evidence>
<dbReference type="EMBL" id="MRWU01000003">
    <property type="protein sequence ID" value="OSX94764.1"/>
    <property type="molecule type" value="Genomic_DNA"/>
</dbReference>
<dbReference type="EMBL" id="CP020743">
    <property type="protein sequence ID" value="ARJ23552.1"/>
    <property type="molecule type" value="Genomic_DNA"/>
</dbReference>
<dbReference type="Proteomes" id="UP000065797">
    <property type="component" value="Unassembled WGS sequence"/>
</dbReference>
<reference evidence="12" key="3">
    <citation type="submission" date="2016-01" db="EMBL/GenBank/DDBJ databases">
        <authorList>
            <person name="McClelland M."/>
            <person name="Jain A."/>
            <person name="Saraogi P."/>
            <person name="Mendelson R."/>
            <person name="Westerman R."/>
            <person name="SanMiguel P."/>
            <person name="Csonka L."/>
        </authorList>
    </citation>
    <scope>NUCLEOTIDE SEQUENCE [LARGE SCALE GENOMIC DNA]</scope>
    <source>
        <strain evidence="12">PE8-15</strain>
    </source>
</reference>
<organism evidence="4">
    <name type="scientific">Bacillus mycoides</name>
    <dbReference type="NCBI Taxonomy" id="1405"/>
    <lineage>
        <taxon>Bacteria</taxon>
        <taxon>Bacillati</taxon>
        <taxon>Bacillota</taxon>
        <taxon>Bacilli</taxon>
        <taxon>Bacillales</taxon>
        <taxon>Bacillaceae</taxon>
        <taxon>Bacillus</taxon>
        <taxon>Bacillus cereus group</taxon>
    </lineage>
</organism>
<evidence type="ECO:0000259" key="2">
    <source>
        <dbReference type="Pfam" id="PF00571"/>
    </source>
</evidence>
<reference evidence="7 14" key="6">
    <citation type="submission" date="2016-12" db="EMBL/GenBank/DDBJ databases">
        <title>Genome Sequences of Twelve Sporeforming Bacillus Species Isolated from Foods.</title>
        <authorList>
            <person name="De Jong A."/>
            <person name="Holsappel S."/>
            <person name="Kuipers O.P."/>
        </authorList>
    </citation>
    <scope>NUCLEOTIDE SEQUENCE [LARGE SCALE GENOMIC DNA]</scope>
    <source>
        <strain evidence="7 14">S3E15</strain>
    </source>
</reference>
<dbReference type="GeneID" id="66266450"/>
<dbReference type="Pfam" id="PF00571">
    <property type="entry name" value="CBS"/>
    <property type="match status" value="2"/>
</dbReference>
<evidence type="ECO:0000256" key="1">
    <source>
        <dbReference type="ARBA" id="ARBA00023122"/>
    </source>
</evidence>
<evidence type="ECO:0000313" key="8">
    <source>
        <dbReference type="EMBL" id="PJN71595.1"/>
    </source>
</evidence>
<dbReference type="KEGG" id="bmyo:BG05_2041"/>
<dbReference type="EC" id="1.1.1.205" evidence="7"/>
<dbReference type="InterPro" id="IPR048125">
    <property type="entry name" value="CBS_CbpB"/>
</dbReference>
<gene>
    <name evidence="8" type="primary">ykuL</name>
    <name evidence="6" type="ORF">AWW70_01445</name>
    <name evidence="3" type="ORF">B7492_21150</name>
    <name evidence="8" type="ORF">BACWE_19450</name>
    <name evidence="4" type="ORF">bcere0026_37320</name>
    <name evidence="10" type="ORF">DET55_103198</name>
    <name evidence="9" type="ORF">I6G81_19920</name>
    <name evidence="5" type="ORF">III_01507</name>
    <name evidence="7" type="ORF">S3E15_03362</name>
</gene>
<accession>A0A0B5S3Y7</accession>
<evidence type="ECO:0000313" key="10">
    <source>
        <dbReference type="EMBL" id="REF40300.1"/>
    </source>
</evidence>
<dbReference type="EMBL" id="MKZQ01000020">
    <property type="protein sequence ID" value="PJN71595.1"/>
    <property type="molecule type" value="Genomic_DNA"/>
</dbReference>
<dbReference type="AlphaFoldDB" id="A0A084J3R3"/>
<reference evidence="8 15" key="5">
    <citation type="submission" date="2016-10" db="EMBL/GenBank/DDBJ databases">
        <title>Genome Sequence of Bacillus weihenstephanensis GM6LP.</title>
        <authorList>
            <person name="Poehlein A."/>
            <person name="Wemheuer F."/>
            <person name="Hollensteiner J."/>
            <person name="Wemheuer B."/>
        </authorList>
    </citation>
    <scope>NUCLEOTIDE SEQUENCE [LARGE SCALE GENOMIC DNA]</scope>
    <source>
        <strain evidence="8 15">GM6LP</strain>
    </source>
</reference>
<dbReference type="NCBIfam" id="NF041630">
    <property type="entry name" value="CBS_CbpB"/>
    <property type="match status" value="1"/>
</dbReference>
<dbReference type="Proteomes" id="UP000194131">
    <property type="component" value="Unassembled WGS sequence"/>
</dbReference>
<dbReference type="InterPro" id="IPR046342">
    <property type="entry name" value="CBS_dom_sf"/>
</dbReference>
<dbReference type="Proteomes" id="UP000001753">
    <property type="component" value="Chromosome"/>
</dbReference>
<dbReference type="EMBL" id="CP065877">
    <property type="protein sequence ID" value="QQA14657.1"/>
    <property type="molecule type" value="Genomic_DNA"/>
</dbReference>
<proteinExistence type="predicted"/>
<keyword evidence="7" id="KW-0560">Oxidoreductase</keyword>
<evidence type="ECO:0000313" key="7">
    <source>
        <dbReference type="EMBL" id="OSX94764.1"/>
    </source>
</evidence>
<keyword evidence="1" id="KW-0129">CBS domain</keyword>
<dbReference type="CDD" id="cd04643">
    <property type="entry name" value="CBS_pair_bac"/>
    <property type="match status" value="1"/>
</dbReference>
<reference evidence="4" key="1">
    <citation type="journal article" date="2012" name="Genome Res.">
        <title>Genomic characterization of the Bacillus cereus sensu lato species: Backdrop to the evolution of Bacillus anthracis.</title>
        <authorList>
            <person name="Zwick M.E."/>
            <person name="Joseph S.J."/>
            <person name="Didelot X."/>
            <person name="Chen P.E."/>
            <person name="Bishop-Lilly K.A."/>
            <person name="Stewart A.C."/>
            <person name="Willner K."/>
            <person name="Nolan N."/>
            <person name="Lentz S."/>
            <person name="Thomason M.K."/>
            <person name="Sozhamannan S."/>
            <person name="Mateczun A.J."/>
            <person name="Du L."/>
            <person name="Read T.D."/>
        </authorList>
    </citation>
    <scope>NUCLEOTIDE SEQUENCE [LARGE SCALE GENOMIC DNA]</scope>
    <source>
        <strain evidence="4">AH603</strain>
    </source>
</reference>
<evidence type="ECO:0000313" key="11">
    <source>
        <dbReference type="Proteomes" id="UP000006976"/>
    </source>
</evidence>
<dbReference type="GO" id="GO:0003938">
    <property type="term" value="F:IMP dehydrogenase activity"/>
    <property type="evidence" value="ECO:0007669"/>
    <property type="project" value="UniProtKB-EC"/>
</dbReference>
<dbReference type="EMBL" id="ACMP01000099">
    <property type="protein sequence ID" value="EEL69313.1"/>
    <property type="molecule type" value="Genomic_DNA"/>
</dbReference>
<evidence type="ECO:0000313" key="3">
    <source>
        <dbReference type="EMBL" id="ARJ23552.1"/>
    </source>
</evidence>
<reference evidence="6" key="4">
    <citation type="submission" date="2016-01" db="EMBL/GenBank/DDBJ databases">
        <authorList>
            <person name="Van Zyl L.J."/>
            <person name="Matobola R."/>
            <person name="Klein T."/>
            <person name="Biteghe F.A."/>
            <person name="Kirby B."/>
            <person name="Trindade M.I."/>
        </authorList>
    </citation>
    <scope>NUCLEOTIDE SEQUENCE</scope>
    <source>
        <strain evidence="6">PE8-15</strain>
    </source>
</reference>
<dbReference type="Gene3D" id="3.10.580.10">
    <property type="entry name" value="CBS-domain"/>
    <property type="match status" value="1"/>
</dbReference>
<reference evidence="9 17" key="9">
    <citation type="submission" date="2020-12" db="EMBL/GenBank/DDBJ databases">
        <title>FDA dAtabase for Regulatory Grade micrObial Sequences (FDA-ARGOS): Supporting development and validation of Infectious Disease Dx tests.</title>
        <authorList>
            <person name="Nelson B."/>
            <person name="Plummer A."/>
            <person name="Tallon L."/>
            <person name="Sadzewicz L."/>
            <person name="Zhao X."/>
            <person name="Boylan J."/>
            <person name="Ott S."/>
            <person name="Bowen H."/>
            <person name="Vavikolanu K."/>
            <person name="Mehta A."/>
            <person name="Aluvathingal J."/>
            <person name="Nadendla S."/>
            <person name="Myers T."/>
            <person name="Yan Y."/>
            <person name="Sichtig H."/>
        </authorList>
    </citation>
    <scope>NUCLEOTIDE SEQUENCE [LARGE SCALE GENOMIC DNA]</scope>
    <source>
        <strain evidence="9 17">FDAARGOS_924</strain>
    </source>
</reference>
<accession>J8IE04</accession>
<accession>C2XYF2</accession>
<dbReference type="EMBL" id="QTTY01000003">
    <property type="protein sequence ID" value="REF40300.1"/>
    <property type="molecule type" value="Genomic_DNA"/>
</dbReference>
<dbReference type="Proteomes" id="UP000256530">
    <property type="component" value="Unassembled WGS sequence"/>
</dbReference>